<accession>A0A926IEP9</accession>
<evidence type="ECO:0000256" key="2">
    <source>
        <dbReference type="SAM" id="Phobius"/>
    </source>
</evidence>
<evidence type="ECO:0000313" key="4">
    <source>
        <dbReference type="EMBL" id="MBC8579998.1"/>
    </source>
</evidence>
<keyword evidence="2" id="KW-0812">Transmembrane</keyword>
<dbReference type="Pfam" id="PF01381">
    <property type="entry name" value="HTH_3"/>
    <property type="match status" value="1"/>
</dbReference>
<evidence type="ECO:0000259" key="3">
    <source>
        <dbReference type="PROSITE" id="PS50943"/>
    </source>
</evidence>
<dbReference type="SMART" id="SM00530">
    <property type="entry name" value="HTH_XRE"/>
    <property type="match status" value="1"/>
</dbReference>
<keyword evidence="5" id="KW-1185">Reference proteome</keyword>
<feature type="transmembrane region" description="Helical" evidence="2">
    <location>
        <begin position="111"/>
        <end position="134"/>
    </location>
</feature>
<feature type="transmembrane region" description="Helical" evidence="2">
    <location>
        <begin position="205"/>
        <end position="224"/>
    </location>
</feature>
<dbReference type="EMBL" id="JACRSY010000015">
    <property type="protein sequence ID" value="MBC8579998.1"/>
    <property type="molecule type" value="Genomic_DNA"/>
</dbReference>
<dbReference type="Proteomes" id="UP000655830">
    <property type="component" value="Unassembled WGS sequence"/>
</dbReference>
<dbReference type="Gene3D" id="1.10.260.40">
    <property type="entry name" value="lambda repressor-like DNA-binding domains"/>
    <property type="match status" value="1"/>
</dbReference>
<keyword evidence="1" id="KW-0238">DNA-binding</keyword>
<keyword evidence="2" id="KW-1133">Transmembrane helix</keyword>
<dbReference type="RefSeq" id="WP_249332894.1">
    <property type="nucleotide sequence ID" value="NZ_JACRSY010000015.1"/>
</dbReference>
<dbReference type="SUPFAM" id="SSF47413">
    <property type="entry name" value="lambda repressor-like DNA-binding domains"/>
    <property type="match status" value="1"/>
</dbReference>
<keyword evidence="2" id="KW-0472">Membrane</keyword>
<feature type="domain" description="HTH cro/C1-type" evidence="3">
    <location>
        <begin position="13"/>
        <end position="67"/>
    </location>
</feature>
<dbReference type="GO" id="GO:0003677">
    <property type="term" value="F:DNA binding"/>
    <property type="evidence" value="ECO:0007669"/>
    <property type="project" value="UniProtKB-KW"/>
</dbReference>
<dbReference type="InterPro" id="IPR010982">
    <property type="entry name" value="Lambda_DNA-bd_dom_sf"/>
</dbReference>
<feature type="transmembrane region" description="Helical" evidence="2">
    <location>
        <begin position="140"/>
        <end position="158"/>
    </location>
</feature>
<dbReference type="PROSITE" id="PS50943">
    <property type="entry name" value="HTH_CROC1"/>
    <property type="match status" value="1"/>
</dbReference>
<dbReference type="InterPro" id="IPR001387">
    <property type="entry name" value="Cro/C1-type_HTH"/>
</dbReference>
<feature type="transmembrane region" description="Helical" evidence="2">
    <location>
        <begin position="230"/>
        <end position="250"/>
    </location>
</feature>
<organism evidence="4 5">
    <name type="scientific">Zhenhengia yiwuensis</name>
    <dbReference type="NCBI Taxonomy" id="2763666"/>
    <lineage>
        <taxon>Bacteria</taxon>
        <taxon>Bacillati</taxon>
        <taxon>Bacillota</taxon>
        <taxon>Clostridia</taxon>
        <taxon>Lachnospirales</taxon>
        <taxon>Lachnospiraceae</taxon>
        <taxon>Zhenhengia</taxon>
    </lineage>
</organism>
<name>A0A926IEP9_9FIRM</name>
<evidence type="ECO:0000313" key="5">
    <source>
        <dbReference type="Proteomes" id="UP000655830"/>
    </source>
</evidence>
<dbReference type="PANTHER" id="PTHR46558:SF11">
    <property type="entry name" value="HTH-TYPE TRANSCRIPTIONAL REGULATOR XRE"/>
    <property type="match status" value="1"/>
</dbReference>
<dbReference type="AlphaFoldDB" id="A0A926IEP9"/>
<reference evidence="4" key="1">
    <citation type="submission" date="2020-08" db="EMBL/GenBank/DDBJ databases">
        <title>Genome public.</title>
        <authorList>
            <person name="Liu C."/>
            <person name="Sun Q."/>
        </authorList>
    </citation>
    <scope>NUCLEOTIDE SEQUENCE</scope>
    <source>
        <strain evidence="4">NSJ-12</strain>
    </source>
</reference>
<protein>
    <submittedName>
        <fullName evidence="4">Helix-turn-helix transcriptional regulator</fullName>
    </submittedName>
</protein>
<sequence length="254" mass="29783">MQKINNEHFGQFLSQLRKEKELTQKQLAEKLYISDKAVSKWERGLSLPDISLLMPLSKIFDVTITELLSGKRIEPNTQLTVTEVESLMNRTIVLSKEEKEEQNKAKRSRKVLFLFCISFVVLEVTLMISLGYTIDSLFENLANMELLMLIFGLYFTFFTKETLPVYYDENKINVYHDGVFRMNVPGIRFNNNNWKHILKATHTSIMCIFILFPLLYLGISYISPMLWEKFQLFFTLGSVFSMFLTIYIVGKKYE</sequence>
<evidence type="ECO:0000256" key="1">
    <source>
        <dbReference type="ARBA" id="ARBA00023125"/>
    </source>
</evidence>
<proteinExistence type="predicted"/>
<dbReference type="CDD" id="cd00093">
    <property type="entry name" value="HTH_XRE"/>
    <property type="match status" value="1"/>
</dbReference>
<dbReference type="PANTHER" id="PTHR46558">
    <property type="entry name" value="TRACRIPTIONAL REGULATORY PROTEIN-RELATED-RELATED"/>
    <property type="match status" value="1"/>
</dbReference>
<comment type="caution">
    <text evidence="4">The sequence shown here is derived from an EMBL/GenBank/DDBJ whole genome shotgun (WGS) entry which is preliminary data.</text>
</comment>
<gene>
    <name evidence="4" type="ORF">H8718_10730</name>
</gene>